<dbReference type="RefSeq" id="WP_235055050.1">
    <property type="nucleotide sequence ID" value="NZ_JAKFHA010000016.1"/>
</dbReference>
<sequence>MTPGPDSSTGPGAFGAQDPYTDEESHRLHGMDMAVQEDAPLCLRCEGPGILEARVPHVWDNGYGEPLPCLRVLVLCPGCDQADPAAAELLALFGVDDLIDDANAELFTALVGPWVEAVSARPADPATLVDVGDS</sequence>
<dbReference type="InterPro" id="IPR046267">
    <property type="entry name" value="DUF6300"/>
</dbReference>
<protein>
    <submittedName>
        <fullName evidence="2">DUF6300 family protein</fullName>
    </submittedName>
</protein>
<organism evidence="2 3">
    <name type="scientific">Yinghuangia soli</name>
    <dbReference type="NCBI Taxonomy" id="2908204"/>
    <lineage>
        <taxon>Bacteria</taxon>
        <taxon>Bacillati</taxon>
        <taxon>Actinomycetota</taxon>
        <taxon>Actinomycetes</taxon>
        <taxon>Kitasatosporales</taxon>
        <taxon>Streptomycetaceae</taxon>
        <taxon>Yinghuangia</taxon>
    </lineage>
</organism>
<proteinExistence type="predicted"/>
<reference evidence="2" key="1">
    <citation type="submission" date="2022-01" db="EMBL/GenBank/DDBJ databases">
        <title>Genome-Based Taxonomic Classification of the Phylum Actinobacteria.</title>
        <authorList>
            <person name="Gao Y."/>
        </authorList>
    </citation>
    <scope>NUCLEOTIDE SEQUENCE</scope>
    <source>
        <strain evidence="2">KLBMP 8922</strain>
    </source>
</reference>
<comment type="caution">
    <text evidence="2">The sequence shown here is derived from an EMBL/GenBank/DDBJ whole genome shotgun (WGS) entry which is preliminary data.</text>
</comment>
<dbReference type="Pfam" id="PF19817">
    <property type="entry name" value="DUF6300"/>
    <property type="match status" value="1"/>
</dbReference>
<evidence type="ECO:0000313" key="2">
    <source>
        <dbReference type="EMBL" id="MCF2530381.1"/>
    </source>
</evidence>
<dbReference type="Proteomes" id="UP001165378">
    <property type="component" value="Unassembled WGS sequence"/>
</dbReference>
<dbReference type="EMBL" id="JAKFHA010000016">
    <property type="protein sequence ID" value="MCF2530381.1"/>
    <property type="molecule type" value="Genomic_DNA"/>
</dbReference>
<feature type="compositionally biased region" description="Polar residues" evidence="1">
    <location>
        <begin position="1"/>
        <end position="10"/>
    </location>
</feature>
<gene>
    <name evidence="2" type="ORF">LZ495_24610</name>
</gene>
<name>A0AA41Q307_9ACTN</name>
<keyword evidence="3" id="KW-1185">Reference proteome</keyword>
<dbReference type="AlphaFoldDB" id="A0AA41Q307"/>
<evidence type="ECO:0000256" key="1">
    <source>
        <dbReference type="SAM" id="MobiDB-lite"/>
    </source>
</evidence>
<evidence type="ECO:0000313" key="3">
    <source>
        <dbReference type="Proteomes" id="UP001165378"/>
    </source>
</evidence>
<accession>A0AA41Q307</accession>
<feature type="region of interest" description="Disordered" evidence="1">
    <location>
        <begin position="1"/>
        <end position="25"/>
    </location>
</feature>